<dbReference type="EC" id="2.3.1.12" evidence="6"/>
<dbReference type="Gene3D" id="2.40.50.100">
    <property type="match status" value="1"/>
</dbReference>
<comment type="function">
    <text evidence="6">The pyruvate dehydrogenase complex catalyzes the overall conversion of pyruvate to acetyl-CoA and CO(2).</text>
</comment>
<evidence type="ECO:0000256" key="1">
    <source>
        <dbReference type="ARBA" id="ARBA00007317"/>
    </source>
</evidence>
<dbReference type="InterPro" id="IPR001078">
    <property type="entry name" value="2-oxoacid_DH_actylTfrase"/>
</dbReference>
<comment type="subcellular location">
    <subcellularLocation>
        <location evidence="6">Mitochondrion</location>
    </subcellularLocation>
</comment>
<comment type="catalytic activity">
    <reaction evidence="6">
        <text>N(6)-[(R)-dihydrolipoyl]-L-lysyl-[protein] + acetyl-CoA = N(6)-[(R)-S(8)-acetyldihydrolipoyl]-L-lysyl-[protein] + CoA</text>
        <dbReference type="Rhea" id="RHEA:17017"/>
        <dbReference type="Rhea" id="RHEA-COMP:10475"/>
        <dbReference type="Rhea" id="RHEA-COMP:10478"/>
        <dbReference type="ChEBI" id="CHEBI:57287"/>
        <dbReference type="ChEBI" id="CHEBI:57288"/>
        <dbReference type="ChEBI" id="CHEBI:83100"/>
        <dbReference type="ChEBI" id="CHEBI:83111"/>
        <dbReference type="EC" id="2.3.1.12"/>
    </reaction>
</comment>
<dbReference type="PANTHER" id="PTHR23151:SF90">
    <property type="entry name" value="DIHYDROLIPOYLLYSINE-RESIDUE ACETYLTRANSFERASE COMPONENT OF PYRUVATE DEHYDROGENASE COMPLEX, MITOCHONDRIAL-RELATED"/>
    <property type="match status" value="1"/>
</dbReference>
<evidence type="ECO:0000256" key="4">
    <source>
        <dbReference type="ARBA" id="ARBA00022946"/>
    </source>
</evidence>
<comment type="cofactor">
    <cofactor evidence="6">
        <name>(R)-lipoate</name>
        <dbReference type="ChEBI" id="CHEBI:83088"/>
    </cofactor>
    <text evidence="6">Binds 1 lipoyl cofactor covalently.</text>
</comment>
<dbReference type="InterPro" id="IPR011053">
    <property type="entry name" value="Single_hybrid_motif"/>
</dbReference>
<dbReference type="InterPro" id="IPR036625">
    <property type="entry name" value="E3-bd_dom_sf"/>
</dbReference>
<dbReference type="Pfam" id="PF00198">
    <property type="entry name" value="2-oxoacid_dh"/>
    <property type="match status" value="1"/>
</dbReference>
<protein>
    <recommendedName>
        <fullName evidence="6">Acetyltransferase component of pyruvate dehydrogenase complex</fullName>
        <ecNumber evidence="6">2.3.1.12</ecNumber>
    </recommendedName>
</protein>
<feature type="region of interest" description="Disordered" evidence="7">
    <location>
        <begin position="243"/>
        <end position="265"/>
    </location>
</feature>
<dbReference type="InterPro" id="IPR003016">
    <property type="entry name" value="2-oxoA_DH_lipoyl-BS"/>
</dbReference>
<dbReference type="FunFam" id="2.40.50.100:FF:000010">
    <property type="entry name" value="Acetyltransferase component of pyruvate dehydrogenase complex"/>
    <property type="match status" value="1"/>
</dbReference>
<dbReference type="EMBL" id="JBDJPC010000007">
    <property type="protein sequence ID" value="KAL1494365.1"/>
    <property type="molecule type" value="Genomic_DNA"/>
</dbReference>
<keyword evidence="2 6" id="KW-0808">Transferase</keyword>
<dbReference type="AlphaFoldDB" id="A0ABD1EL20"/>
<dbReference type="FunFam" id="3.30.559.10:FF:000003">
    <property type="entry name" value="Acetyltransferase component of pyruvate dehydrogenase complex"/>
    <property type="match status" value="1"/>
</dbReference>
<evidence type="ECO:0000256" key="5">
    <source>
        <dbReference type="ARBA" id="ARBA00023315"/>
    </source>
</evidence>
<dbReference type="GO" id="GO:0004742">
    <property type="term" value="F:dihydrolipoyllysine-residue acetyltransferase activity"/>
    <property type="evidence" value="ECO:0007669"/>
    <property type="project" value="UniProtKB-UniRule"/>
</dbReference>
<dbReference type="InterPro" id="IPR045257">
    <property type="entry name" value="E2/Pdx1"/>
</dbReference>
<dbReference type="PROSITE" id="PS00189">
    <property type="entry name" value="LIPOYL"/>
    <property type="match status" value="1"/>
</dbReference>
<dbReference type="InterPro" id="IPR023213">
    <property type="entry name" value="CAT-like_dom_sf"/>
</dbReference>
<accession>A0ABD1EL20</accession>
<name>A0ABD1EL20_HYPHA</name>
<dbReference type="PANTHER" id="PTHR23151">
    <property type="entry name" value="DIHYDROLIPOAMIDE ACETYL/SUCCINYL-TRANSFERASE-RELATED"/>
    <property type="match status" value="1"/>
</dbReference>
<dbReference type="Pfam" id="PF00364">
    <property type="entry name" value="Biotin_lipoyl"/>
    <property type="match status" value="1"/>
</dbReference>
<evidence type="ECO:0000256" key="7">
    <source>
        <dbReference type="SAM" id="MobiDB-lite"/>
    </source>
</evidence>
<evidence type="ECO:0000256" key="2">
    <source>
        <dbReference type="ARBA" id="ARBA00022679"/>
    </source>
</evidence>
<evidence type="ECO:0000313" key="10">
    <source>
        <dbReference type="Proteomes" id="UP001566132"/>
    </source>
</evidence>
<keyword evidence="3 6" id="KW-0450">Lipoyl</keyword>
<dbReference type="SUPFAM" id="SSF51230">
    <property type="entry name" value="Single hybrid motif"/>
    <property type="match status" value="1"/>
</dbReference>
<feature type="compositionally biased region" description="Low complexity" evidence="7">
    <location>
        <begin position="166"/>
        <end position="201"/>
    </location>
</feature>
<keyword evidence="4" id="KW-0809">Transit peptide</keyword>
<feature type="region of interest" description="Disordered" evidence="7">
    <location>
        <begin position="165"/>
        <end position="213"/>
    </location>
</feature>
<keyword evidence="5 6" id="KW-0012">Acyltransferase</keyword>
<feature type="compositionally biased region" description="Low complexity" evidence="7">
    <location>
        <begin position="243"/>
        <end position="260"/>
    </location>
</feature>
<evidence type="ECO:0000256" key="3">
    <source>
        <dbReference type="ARBA" id="ARBA00022823"/>
    </source>
</evidence>
<dbReference type="Gene3D" id="3.30.559.10">
    <property type="entry name" value="Chloramphenicol acetyltransferase-like domain"/>
    <property type="match status" value="1"/>
</dbReference>
<proteinExistence type="inferred from homology"/>
<dbReference type="InterPro" id="IPR006257">
    <property type="entry name" value="LAT1"/>
</dbReference>
<dbReference type="InterPro" id="IPR004167">
    <property type="entry name" value="PSBD"/>
</dbReference>
<gene>
    <name evidence="9" type="ORF">ABEB36_009975</name>
</gene>
<reference evidence="9 10" key="1">
    <citation type="submission" date="2024-05" db="EMBL/GenBank/DDBJ databases">
        <title>Genetic variation in Jamaican populations of the coffee berry borer (Hypothenemus hampei).</title>
        <authorList>
            <person name="Errbii M."/>
            <person name="Myrie A."/>
        </authorList>
    </citation>
    <scope>NUCLEOTIDE SEQUENCE [LARGE SCALE GENOMIC DNA]</scope>
    <source>
        <strain evidence="9">JA-Hopewell-2020-01-JO</strain>
        <tissue evidence="9">Whole body</tissue>
    </source>
</reference>
<keyword evidence="10" id="KW-1185">Reference proteome</keyword>
<sequence>MFRTVILKSDVAKEVVKKAVWAQSLRNLAIQCARNRHCHRALLKHAKNDWLKQYRFAEESLHNRYYSSDLPSHIRVTLPALSPTMELGTIISWEKKEGDKLNEGDLLAEIETDKATMGFETPEEGYLAKILIPAGTKDVPIGKLVCIIVENEADVAVFKDFKDDSGAAPSPAKAAPSAESAAPASAPSTPTPSAAPSAPSADHSSGRVYASPMAKKLAEQRNIRLQGKGTGLFGAITSSDLDAQPAAAPTSHAAPSTGPSVSHAAAAAPGPYVDVSISNMRKTIAKRLLESKQQIPHYYLTQEVNVDALLKVRSKFNKKLEKSEVKLSVNDFIIKATAAACQKVPEANSHWLDSVIRQYKNVDVSVAVSTDKGLITPIVFEANSKGVVQISKAVKELAVKARENKLQPQEFQGGTISVSNLGMFGISHFSAIINPPQSCILAIGTTSTKLIPDETKEKGFREGQFLTVTLSCDHRVVDGAVGARWMQAFKEAIEDPVAMIL</sequence>
<dbReference type="PROSITE" id="PS50968">
    <property type="entry name" value="BIOTINYL_LIPOYL"/>
    <property type="match status" value="1"/>
</dbReference>
<dbReference type="GO" id="GO:0005739">
    <property type="term" value="C:mitochondrion"/>
    <property type="evidence" value="ECO:0007669"/>
    <property type="project" value="UniProtKB-SubCell"/>
</dbReference>
<dbReference type="InterPro" id="IPR000089">
    <property type="entry name" value="Biotin_lipoyl"/>
</dbReference>
<comment type="caution">
    <text evidence="9">The sequence shown here is derived from an EMBL/GenBank/DDBJ whole genome shotgun (WGS) entry which is preliminary data.</text>
</comment>
<dbReference type="CDD" id="cd06849">
    <property type="entry name" value="lipoyl_domain"/>
    <property type="match status" value="1"/>
</dbReference>
<evidence type="ECO:0000259" key="8">
    <source>
        <dbReference type="PROSITE" id="PS50968"/>
    </source>
</evidence>
<dbReference type="GO" id="GO:0045254">
    <property type="term" value="C:pyruvate dehydrogenase complex"/>
    <property type="evidence" value="ECO:0007669"/>
    <property type="project" value="UniProtKB-UniRule"/>
</dbReference>
<dbReference type="Gene3D" id="4.10.320.10">
    <property type="entry name" value="E3-binding domain"/>
    <property type="match status" value="1"/>
</dbReference>
<dbReference type="GO" id="GO:0045333">
    <property type="term" value="P:cellular respiration"/>
    <property type="evidence" value="ECO:0007669"/>
    <property type="project" value="UniProtKB-ARBA"/>
</dbReference>
<dbReference type="SUPFAM" id="SSF52777">
    <property type="entry name" value="CoA-dependent acyltransferases"/>
    <property type="match status" value="1"/>
</dbReference>
<dbReference type="Pfam" id="PF02817">
    <property type="entry name" value="E3_binding"/>
    <property type="match status" value="1"/>
</dbReference>
<feature type="domain" description="Lipoyl-binding" evidence="8">
    <location>
        <begin position="73"/>
        <end position="149"/>
    </location>
</feature>
<evidence type="ECO:0000256" key="6">
    <source>
        <dbReference type="RuleBase" id="RU361137"/>
    </source>
</evidence>
<dbReference type="Proteomes" id="UP001566132">
    <property type="component" value="Unassembled WGS sequence"/>
</dbReference>
<evidence type="ECO:0000313" key="9">
    <source>
        <dbReference type="EMBL" id="KAL1494365.1"/>
    </source>
</evidence>
<dbReference type="NCBIfam" id="TIGR01349">
    <property type="entry name" value="PDHac_trf_mito"/>
    <property type="match status" value="1"/>
</dbReference>
<organism evidence="9 10">
    <name type="scientific">Hypothenemus hampei</name>
    <name type="common">Coffee berry borer</name>
    <dbReference type="NCBI Taxonomy" id="57062"/>
    <lineage>
        <taxon>Eukaryota</taxon>
        <taxon>Metazoa</taxon>
        <taxon>Ecdysozoa</taxon>
        <taxon>Arthropoda</taxon>
        <taxon>Hexapoda</taxon>
        <taxon>Insecta</taxon>
        <taxon>Pterygota</taxon>
        <taxon>Neoptera</taxon>
        <taxon>Endopterygota</taxon>
        <taxon>Coleoptera</taxon>
        <taxon>Polyphaga</taxon>
        <taxon>Cucujiformia</taxon>
        <taxon>Curculionidae</taxon>
        <taxon>Scolytinae</taxon>
        <taxon>Hypothenemus</taxon>
    </lineage>
</organism>
<comment type="similarity">
    <text evidence="1 6">Belongs to the 2-oxoacid dehydrogenase family.</text>
</comment>